<dbReference type="AlphaFoldDB" id="A0A7H1MCP4"/>
<dbReference type="InterPro" id="IPR010985">
    <property type="entry name" value="Ribbon_hlx_hlx"/>
</dbReference>
<proteinExistence type="predicted"/>
<organism evidence="2 3">
    <name type="scientific">Neisseria musculi</name>
    <dbReference type="NCBI Taxonomy" id="1815583"/>
    <lineage>
        <taxon>Bacteria</taxon>
        <taxon>Pseudomonadati</taxon>
        <taxon>Pseudomonadota</taxon>
        <taxon>Betaproteobacteria</taxon>
        <taxon>Neisseriales</taxon>
        <taxon>Neisseriaceae</taxon>
        <taxon>Neisseria</taxon>
    </lineage>
</organism>
<evidence type="ECO:0000259" key="1">
    <source>
        <dbReference type="Pfam" id="PF01402"/>
    </source>
</evidence>
<dbReference type="RefSeq" id="WP_187000998.1">
    <property type="nucleotide sequence ID" value="NZ_CP060414.2"/>
</dbReference>
<feature type="domain" description="Ribbon-helix-helix protein CopG" evidence="1">
    <location>
        <begin position="8"/>
        <end position="46"/>
    </location>
</feature>
<protein>
    <submittedName>
        <fullName evidence="2">Ribbon-helix-helix copG family protein</fullName>
    </submittedName>
</protein>
<dbReference type="SUPFAM" id="SSF47598">
    <property type="entry name" value="Ribbon-helix-helix"/>
    <property type="match status" value="1"/>
</dbReference>
<evidence type="ECO:0000313" key="3">
    <source>
        <dbReference type="Proteomes" id="UP000516412"/>
    </source>
</evidence>
<dbReference type="Proteomes" id="UP000516412">
    <property type="component" value="Chromosome"/>
</dbReference>
<name>A0A7H1MCP4_9NEIS</name>
<dbReference type="KEGG" id="nmus:H7A79_0513"/>
<sequence length="94" mass="10767">MKTQSAPVAVKLTPETKERLRIVAEQQDRSIHWLMKEAVNQFLDREESKAALRAAADESWRHYQETGAGMALEKANDWMDQIISGKKAKPLECR</sequence>
<dbReference type="Gene3D" id="1.10.1220.10">
    <property type="entry name" value="Met repressor-like"/>
    <property type="match status" value="1"/>
</dbReference>
<dbReference type="GO" id="GO:0006355">
    <property type="term" value="P:regulation of DNA-templated transcription"/>
    <property type="evidence" value="ECO:0007669"/>
    <property type="project" value="InterPro"/>
</dbReference>
<dbReference type="CDD" id="cd22233">
    <property type="entry name" value="RHH_CopAso-like"/>
    <property type="match status" value="1"/>
</dbReference>
<dbReference type="InterPro" id="IPR013321">
    <property type="entry name" value="Arc_rbn_hlx_hlx"/>
</dbReference>
<reference evidence="2" key="1">
    <citation type="submission" date="2024-06" db="EMBL/GenBank/DDBJ databases">
        <title>Complete Genome Sequence of mouse commensal type strain Neisseria musculi.</title>
        <authorList>
            <person name="Thapa E."/>
            <person name="Aluvathingal J."/>
            <person name="Nadendla S."/>
            <person name="Mehta A."/>
            <person name="Tettelin H."/>
            <person name="Weyand N.J."/>
        </authorList>
    </citation>
    <scope>NUCLEOTIDE SEQUENCE</scope>
    <source>
        <strain evidence="2">NW831</strain>
    </source>
</reference>
<dbReference type="InterPro" id="IPR002145">
    <property type="entry name" value="CopG"/>
</dbReference>
<accession>A0A7H1MCP4</accession>
<gene>
    <name evidence="2" type="ORF">H7A79_0513</name>
</gene>
<dbReference type="Pfam" id="PF01402">
    <property type="entry name" value="RHH_1"/>
    <property type="match status" value="1"/>
</dbReference>
<dbReference type="EMBL" id="CP060414">
    <property type="protein sequence ID" value="QNT59409.1"/>
    <property type="molecule type" value="Genomic_DNA"/>
</dbReference>
<evidence type="ECO:0000313" key="2">
    <source>
        <dbReference type="EMBL" id="QNT59409.1"/>
    </source>
</evidence>
<keyword evidence="3" id="KW-1185">Reference proteome</keyword>